<name>A0A4Q2K5V6_9ACTN</name>
<keyword evidence="1" id="KW-0732">Signal</keyword>
<dbReference type="Proteomes" id="UP000293345">
    <property type="component" value="Unassembled WGS sequence"/>
</dbReference>
<proteinExistence type="predicted"/>
<evidence type="ECO:0000256" key="1">
    <source>
        <dbReference type="SAM" id="SignalP"/>
    </source>
</evidence>
<reference evidence="2 3" key="1">
    <citation type="submission" date="2019-01" db="EMBL/GenBank/DDBJ databases">
        <title>Senegalimassilia sp. nov. KGMB04484 isolated human feces.</title>
        <authorList>
            <person name="Han K.-I."/>
            <person name="Kim J.-S."/>
            <person name="Lee K.C."/>
            <person name="Suh M.K."/>
            <person name="Eom M.K."/>
            <person name="Lee J.H."/>
            <person name="Park S.-H."/>
            <person name="Kang S.W."/>
            <person name="Park J.-E."/>
            <person name="Oh B.S."/>
            <person name="Yu S.Y."/>
            <person name="Choi S.-H."/>
            <person name="Lee D.H."/>
            <person name="Yoon H."/>
            <person name="Kim B.-Y."/>
            <person name="Lee J.H."/>
            <person name="Lee J.-S."/>
        </authorList>
    </citation>
    <scope>NUCLEOTIDE SEQUENCE [LARGE SCALE GENOMIC DNA]</scope>
    <source>
        <strain evidence="2 3">KGMB04484</strain>
    </source>
</reference>
<sequence>MTRRGLLLGALGVGVVAAVGGGAAAVVSSQDNKAPDIQTLKVPTDAVSSISDLSQIDNVDDCMTKLGEYDLPYGTLVFANDSKFACCLLPTEKAKPLTQVATLSLSSGTYTVVLDKAQGQDDGFEIYDARCTSQGVVWTEADILDGVWRVFSARLSSDGGSVSGVQKLDEGSTSEFETPTIAAVGNHAFWQVMPKIDNTVSAASQIAQLKRATMGSTDGNVVYESAGRMATAPYASSDGVVITPRADGASSYYQLTLVSENGDVSDTVTLPASMKPLEAGYGKTGFTFAFDATYSYGDGIANLGTYAPVSKPGNGGYSDQKWLRFDRTPTTAPAWCGNWLMVKSTSAVCGVDVEGKRYFALDVANGADDYGEWLASEGAGDTVVTYSNIDYTPIGGEAVNCCRVKVWQAK</sequence>
<gene>
    <name evidence="2" type="ORF">ET524_03480</name>
</gene>
<feature type="chain" id="PRO_5020839186" evidence="1">
    <location>
        <begin position="26"/>
        <end position="410"/>
    </location>
</feature>
<dbReference type="AlphaFoldDB" id="A0A4Q2K5V6"/>
<evidence type="ECO:0000313" key="2">
    <source>
        <dbReference type="EMBL" id="RXZ55074.1"/>
    </source>
</evidence>
<feature type="signal peptide" evidence="1">
    <location>
        <begin position="1"/>
        <end position="25"/>
    </location>
</feature>
<evidence type="ECO:0000313" key="3">
    <source>
        <dbReference type="Proteomes" id="UP000293345"/>
    </source>
</evidence>
<organism evidence="2 3">
    <name type="scientific">Senegalimassilia faecalis</name>
    <dbReference type="NCBI Taxonomy" id="2509433"/>
    <lineage>
        <taxon>Bacteria</taxon>
        <taxon>Bacillati</taxon>
        <taxon>Actinomycetota</taxon>
        <taxon>Coriobacteriia</taxon>
        <taxon>Coriobacteriales</taxon>
        <taxon>Coriobacteriaceae</taxon>
        <taxon>Senegalimassilia</taxon>
    </lineage>
</organism>
<keyword evidence="3" id="KW-1185">Reference proteome</keyword>
<dbReference type="EMBL" id="SDPW01000001">
    <property type="protein sequence ID" value="RXZ55074.1"/>
    <property type="molecule type" value="Genomic_DNA"/>
</dbReference>
<comment type="caution">
    <text evidence="2">The sequence shown here is derived from an EMBL/GenBank/DDBJ whole genome shotgun (WGS) entry which is preliminary data.</text>
</comment>
<dbReference type="OrthoDB" id="3177279at2"/>
<protein>
    <submittedName>
        <fullName evidence="2">Tat pathway signal protein</fullName>
    </submittedName>
</protein>
<accession>A0A4Q2K5V6</accession>